<keyword evidence="12" id="KW-1185">Reference proteome</keyword>
<dbReference type="PRINTS" id="PR01012">
    <property type="entry name" value="NRPEPTIDEYR"/>
</dbReference>
<name>A0A9J6FV47_HAELO</name>
<evidence type="ECO:0000256" key="9">
    <source>
        <dbReference type="SAM" id="Phobius"/>
    </source>
</evidence>
<keyword evidence="5" id="KW-0297">G-protein coupled receptor</keyword>
<organism evidence="11 12">
    <name type="scientific">Haemaphysalis longicornis</name>
    <name type="common">Bush tick</name>
    <dbReference type="NCBI Taxonomy" id="44386"/>
    <lineage>
        <taxon>Eukaryota</taxon>
        <taxon>Metazoa</taxon>
        <taxon>Ecdysozoa</taxon>
        <taxon>Arthropoda</taxon>
        <taxon>Chelicerata</taxon>
        <taxon>Arachnida</taxon>
        <taxon>Acari</taxon>
        <taxon>Parasitiformes</taxon>
        <taxon>Ixodida</taxon>
        <taxon>Ixodoidea</taxon>
        <taxon>Ixodidae</taxon>
        <taxon>Haemaphysalinae</taxon>
        <taxon>Haemaphysalis</taxon>
    </lineage>
</organism>
<evidence type="ECO:0000256" key="4">
    <source>
        <dbReference type="ARBA" id="ARBA00022989"/>
    </source>
</evidence>
<dbReference type="GO" id="GO:0005886">
    <property type="term" value="C:plasma membrane"/>
    <property type="evidence" value="ECO:0007669"/>
    <property type="project" value="TreeGrafter"/>
</dbReference>
<accession>A0A9J6FV47</accession>
<dbReference type="SUPFAM" id="SSF81321">
    <property type="entry name" value="Family A G protein-coupled receptor-like"/>
    <property type="match status" value="1"/>
</dbReference>
<dbReference type="Proteomes" id="UP000821853">
    <property type="component" value="Chromosome 2"/>
</dbReference>
<evidence type="ECO:0000313" key="12">
    <source>
        <dbReference type="Proteomes" id="UP000821853"/>
    </source>
</evidence>
<dbReference type="Gene3D" id="1.20.1070.10">
    <property type="entry name" value="Rhodopsin 7-helix transmembrane proteins"/>
    <property type="match status" value="1"/>
</dbReference>
<feature type="domain" description="G-protein coupled receptors family 1 profile" evidence="10">
    <location>
        <begin position="56"/>
        <end position="339"/>
    </location>
</feature>
<evidence type="ECO:0000259" key="10">
    <source>
        <dbReference type="PROSITE" id="PS50262"/>
    </source>
</evidence>
<evidence type="ECO:0000256" key="1">
    <source>
        <dbReference type="ARBA" id="ARBA00004141"/>
    </source>
</evidence>
<dbReference type="VEuPathDB" id="VectorBase:HLOH_057136"/>
<feature type="transmembrane region" description="Helical" evidence="9">
    <location>
        <begin position="191"/>
        <end position="210"/>
    </location>
</feature>
<feature type="transmembrane region" description="Helical" evidence="9">
    <location>
        <begin position="323"/>
        <end position="342"/>
    </location>
</feature>
<evidence type="ECO:0000313" key="11">
    <source>
        <dbReference type="EMBL" id="KAH9366169.1"/>
    </source>
</evidence>
<dbReference type="GO" id="GO:0004983">
    <property type="term" value="F:neuropeptide Y receptor activity"/>
    <property type="evidence" value="ECO:0007669"/>
    <property type="project" value="InterPro"/>
</dbReference>
<dbReference type="PRINTS" id="PR00237">
    <property type="entry name" value="GPCRRHODOPSN"/>
</dbReference>
<dbReference type="AlphaFoldDB" id="A0A9J6FV47"/>
<feature type="transmembrane region" description="Helical" evidence="9">
    <location>
        <begin position="159"/>
        <end position="179"/>
    </location>
</feature>
<dbReference type="PROSITE" id="PS50262">
    <property type="entry name" value="G_PROTEIN_RECEP_F1_2"/>
    <property type="match status" value="1"/>
</dbReference>
<keyword evidence="4 9" id="KW-1133">Transmembrane helix</keyword>
<dbReference type="PANTHER" id="PTHR45695">
    <property type="entry name" value="LEUCOKININ RECEPTOR-RELATED"/>
    <property type="match status" value="1"/>
</dbReference>
<feature type="transmembrane region" description="Helical" evidence="9">
    <location>
        <begin position="76"/>
        <end position="97"/>
    </location>
</feature>
<dbReference type="Pfam" id="PF00001">
    <property type="entry name" value="7tm_1"/>
    <property type="match status" value="2"/>
</dbReference>
<evidence type="ECO:0000256" key="5">
    <source>
        <dbReference type="ARBA" id="ARBA00023040"/>
    </source>
</evidence>
<dbReference type="EMBL" id="JABSTR010000004">
    <property type="protein sequence ID" value="KAH9366169.1"/>
    <property type="molecule type" value="Genomic_DNA"/>
</dbReference>
<dbReference type="PANTHER" id="PTHR45695:SF9">
    <property type="entry name" value="LEUCOKININ RECEPTOR"/>
    <property type="match status" value="1"/>
</dbReference>
<evidence type="ECO:0000256" key="7">
    <source>
        <dbReference type="ARBA" id="ARBA00023170"/>
    </source>
</evidence>
<dbReference type="InterPro" id="IPR000611">
    <property type="entry name" value="NPY_rcpt"/>
</dbReference>
<evidence type="ECO:0000256" key="8">
    <source>
        <dbReference type="ARBA" id="ARBA00023224"/>
    </source>
</evidence>
<evidence type="ECO:0000256" key="2">
    <source>
        <dbReference type="ARBA" id="ARBA00010663"/>
    </source>
</evidence>
<feature type="transmembrane region" description="Helical" evidence="9">
    <location>
        <begin position="43"/>
        <end position="64"/>
    </location>
</feature>
<evidence type="ECO:0000256" key="6">
    <source>
        <dbReference type="ARBA" id="ARBA00023136"/>
    </source>
</evidence>
<keyword evidence="3 9" id="KW-0812">Transmembrane</keyword>
<sequence>MSPGGGNLSIVASEGDVDSPSAAGLRVRGDGVALRLTDLVLTAAVYGATLLLGLVGNLLIVYTVSRFPRMRSIANLFLASLASADQLIVLLCVRVKFGQLFSYTWTLGEVGCKFLLYVQHVSMICSVLNLTFLSIESYYAVIHLVRCRYLCTISQARRVIIFTWPVAFLTALPIIFVYIYRDLLARRAPLLVLFLHFPWLGSIYNNLIFLKPCCTVIRHFYREGRRTHFCGKALCKLNSQSAPGSRELRGQGSPRGGWPAWRDGECSDPFFPAPPLGPVIKMLILVVSLFVISWAPILVLNVLTAFGGVSALNCSYLKPLSTTFHLLSYLNSCVNPLVYGFMSRSFRCSFRDTLLGCLGQRGGPQRGATMRLSRTRTTCLSPPQPGIRCIRWSNCGGPPAPGNNIVAPGVNNR</sequence>
<dbReference type="OrthoDB" id="2132067at2759"/>
<protein>
    <recommendedName>
        <fullName evidence="10">G-protein coupled receptors family 1 profile domain-containing protein</fullName>
    </recommendedName>
</protein>
<keyword evidence="6 9" id="KW-0472">Membrane</keyword>
<comment type="similarity">
    <text evidence="2">Belongs to the G-protein coupled receptor 1 family.</text>
</comment>
<dbReference type="InterPro" id="IPR000276">
    <property type="entry name" value="GPCR_Rhodpsn"/>
</dbReference>
<keyword evidence="8" id="KW-0807">Transducer</keyword>
<proteinExistence type="inferred from homology"/>
<dbReference type="OMA" id="CILEWDS"/>
<evidence type="ECO:0000256" key="3">
    <source>
        <dbReference type="ARBA" id="ARBA00022692"/>
    </source>
</evidence>
<feature type="transmembrane region" description="Helical" evidence="9">
    <location>
        <begin position="117"/>
        <end position="139"/>
    </location>
</feature>
<comment type="subcellular location">
    <subcellularLocation>
        <location evidence="1">Membrane</location>
        <topology evidence="1">Multi-pass membrane protein</topology>
    </subcellularLocation>
</comment>
<keyword evidence="7" id="KW-0675">Receptor</keyword>
<comment type="caution">
    <text evidence="11">The sequence shown here is derived from an EMBL/GenBank/DDBJ whole genome shotgun (WGS) entry which is preliminary data.</text>
</comment>
<dbReference type="InterPro" id="IPR017452">
    <property type="entry name" value="GPCR_Rhodpsn_7TM"/>
</dbReference>
<reference evidence="11 12" key="1">
    <citation type="journal article" date="2020" name="Cell">
        <title>Large-Scale Comparative Analyses of Tick Genomes Elucidate Their Genetic Diversity and Vector Capacities.</title>
        <authorList>
            <consortium name="Tick Genome and Microbiome Consortium (TIGMIC)"/>
            <person name="Jia N."/>
            <person name="Wang J."/>
            <person name="Shi W."/>
            <person name="Du L."/>
            <person name="Sun Y."/>
            <person name="Zhan W."/>
            <person name="Jiang J.F."/>
            <person name="Wang Q."/>
            <person name="Zhang B."/>
            <person name="Ji P."/>
            <person name="Bell-Sakyi L."/>
            <person name="Cui X.M."/>
            <person name="Yuan T.T."/>
            <person name="Jiang B.G."/>
            <person name="Yang W.F."/>
            <person name="Lam T.T."/>
            <person name="Chang Q.C."/>
            <person name="Ding S.J."/>
            <person name="Wang X.J."/>
            <person name="Zhu J.G."/>
            <person name="Ruan X.D."/>
            <person name="Zhao L."/>
            <person name="Wei J.T."/>
            <person name="Ye R.Z."/>
            <person name="Que T.C."/>
            <person name="Du C.H."/>
            <person name="Zhou Y.H."/>
            <person name="Cheng J.X."/>
            <person name="Dai P.F."/>
            <person name="Guo W.B."/>
            <person name="Han X.H."/>
            <person name="Huang E.J."/>
            <person name="Li L.F."/>
            <person name="Wei W."/>
            <person name="Gao Y.C."/>
            <person name="Liu J.Z."/>
            <person name="Shao H.Z."/>
            <person name="Wang X."/>
            <person name="Wang C.C."/>
            <person name="Yang T.C."/>
            <person name="Huo Q.B."/>
            <person name="Li W."/>
            <person name="Chen H.Y."/>
            <person name="Chen S.E."/>
            <person name="Zhou L.G."/>
            <person name="Ni X.B."/>
            <person name="Tian J.H."/>
            <person name="Sheng Y."/>
            <person name="Liu T."/>
            <person name="Pan Y.S."/>
            <person name="Xia L.Y."/>
            <person name="Li J."/>
            <person name="Zhao F."/>
            <person name="Cao W.C."/>
        </authorList>
    </citation>
    <scope>NUCLEOTIDE SEQUENCE [LARGE SCALE GENOMIC DNA]</scope>
    <source>
        <strain evidence="11">HaeL-2018</strain>
    </source>
</reference>
<gene>
    <name evidence="11" type="ORF">HPB48_018158</name>
</gene>
<feature type="transmembrane region" description="Helical" evidence="9">
    <location>
        <begin position="282"/>
        <end position="303"/>
    </location>
</feature>